<accession>A0A512H3N9</accession>
<feature type="transmembrane region" description="Helical" evidence="8">
    <location>
        <begin position="224"/>
        <end position="245"/>
    </location>
</feature>
<feature type="transmembrane region" description="Helical" evidence="8">
    <location>
        <begin position="188"/>
        <end position="212"/>
    </location>
</feature>
<gene>
    <name evidence="9" type="ORF">ROR02_02130</name>
</gene>
<dbReference type="PANTHER" id="PTHR22926">
    <property type="entry name" value="PHOSPHO-N-ACETYLMURAMOYL-PENTAPEPTIDE-TRANSFERASE"/>
    <property type="match status" value="1"/>
</dbReference>
<proteinExistence type="predicted"/>
<comment type="caution">
    <text evidence="9">The sequence shown here is derived from an EMBL/GenBank/DDBJ whole genome shotgun (WGS) entry which is preliminary data.</text>
</comment>
<feature type="transmembrane region" description="Helical" evidence="8">
    <location>
        <begin position="90"/>
        <end position="108"/>
    </location>
</feature>
<evidence type="ECO:0000256" key="1">
    <source>
        <dbReference type="ARBA" id="ARBA00004651"/>
    </source>
</evidence>
<dbReference type="EMBL" id="BJZO01000003">
    <property type="protein sequence ID" value="GEO80082.1"/>
    <property type="molecule type" value="Genomic_DNA"/>
</dbReference>
<feature type="transmembrane region" description="Helical" evidence="8">
    <location>
        <begin position="59"/>
        <end position="78"/>
    </location>
</feature>
<keyword evidence="5 8" id="KW-1133">Transmembrane helix</keyword>
<evidence type="ECO:0000256" key="8">
    <source>
        <dbReference type="SAM" id="Phobius"/>
    </source>
</evidence>
<dbReference type="GO" id="GO:0046872">
    <property type="term" value="F:metal ion binding"/>
    <property type="evidence" value="ECO:0007669"/>
    <property type="project" value="UniProtKB-KW"/>
</dbReference>
<evidence type="ECO:0000256" key="7">
    <source>
        <dbReference type="PIRSR" id="PIRSR600715-1"/>
    </source>
</evidence>
<protein>
    <submittedName>
        <fullName evidence="9">Glycosyl transferase</fullName>
    </submittedName>
</protein>
<dbReference type="InterPro" id="IPR000715">
    <property type="entry name" value="Glycosyl_transferase_4"/>
</dbReference>
<comment type="subcellular location">
    <subcellularLocation>
        <location evidence="1">Cell membrane</location>
        <topology evidence="1">Multi-pass membrane protein</topology>
    </subcellularLocation>
</comment>
<keyword evidence="10" id="KW-1185">Reference proteome</keyword>
<dbReference type="GO" id="GO:0071555">
    <property type="term" value="P:cell wall organization"/>
    <property type="evidence" value="ECO:0007669"/>
    <property type="project" value="TreeGrafter"/>
</dbReference>
<feature type="transmembrane region" description="Helical" evidence="8">
    <location>
        <begin position="148"/>
        <end position="168"/>
    </location>
</feature>
<organism evidence="9 10">
    <name type="scientific">Pararhodospirillum oryzae</name>
    <dbReference type="NCBI Taxonomy" id="478448"/>
    <lineage>
        <taxon>Bacteria</taxon>
        <taxon>Pseudomonadati</taxon>
        <taxon>Pseudomonadota</taxon>
        <taxon>Alphaproteobacteria</taxon>
        <taxon>Rhodospirillales</taxon>
        <taxon>Rhodospirillaceae</taxon>
        <taxon>Pararhodospirillum</taxon>
    </lineage>
</organism>
<dbReference type="Pfam" id="PF00953">
    <property type="entry name" value="Glycos_transf_4"/>
    <property type="match status" value="1"/>
</dbReference>
<keyword evidence="4 8" id="KW-0812">Transmembrane</keyword>
<dbReference type="GO" id="GO:0009103">
    <property type="term" value="P:lipopolysaccharide biosynthetic process"/>
    <property type="evidence" value="ECO:0007669"/>
    <property type="project" value="TreeGrafter"/>
</dbReference>
<dbReference type="GO" id="GO:0016780">
    <property type="term" value="F:phosphotransferase activity, for other substituted phosphate groups"/>
    <property type="evidence" value="ECO:0007669"/>
    <property type="project" value="InterPro"/>
</dbReference>
<feature type="binding site" evidence="7">
    <location>
        <position position="228"/>
    </location>
    <ligand>
        <name>Mg(2+)</name>
        <dbReference type="ChEBI" id="CHEBI:18420"/>
    </ligand>
</feature>
<feature type="binding site" evidence="7">
    <location>
        <position position="166"/>
    </location>
    <ligand>
        <name>Mg(2+)</name>
        <dbReference type="ChEBI" id="CHEBI:18420"/>
    </ligand>
</feature>
<keyword evidence="6 8" id="KW-0472">Membrane</keyword>
<evidence type="ECO:0000256" key="2">
    <source>
        <dbReference type="ARBA" id="ARBA00022475"/>
    </source>
</evidence>
<dbReference type="PANTHER" id="PTHR22926:SF3">
    <property type="entry name" value="UNDECAPRENYL-PHOSPHATE ALPHA-N-ACETYLGLUCOSAMINYL 1-PHOSPHATE TRANSFERASE"/>
    <property type="match status" value="1"/>
</dbReference>
<evidence type="ECO:0000256" key="4">
    <source>
        <dbReference type="ARBA" id="ARBA00022692"/>
    </source>
</evidence>
<comment type="cofactor">
    <cofactor evidence="7">
        <name>Mg(2+)</name>
        <dbReference type="ChEBI" id="CHEBI:18420"/>
    </cofactor>
</comment>
<keyword evidence="7" id="KW-0460">Magnesium</keyword>
<dbReference type="GO" id="GO:0044038">
    <property type="term" value="P:cell wall macromolecule biosynthetic process"/>
    <property type="evidence" value="ECO:0007669"/>
    <property type="project" value="TreeGrafter"/>
</dbReference>
<reference evidence="9 10" key="1">
    <citation type="submission" date="2019-07" db="EMBL/GenBank/DDBJ databases">
        <title>Whole genome shotgun sequence of Rhodospirillum oryzae NBRC 107573.</title>
        <authorList>
            <person name="Hosoyama A."/>
            <person name="Uohara A."/>
            <person name="Ohji S."/>
            <person name="Ichikawa N."/>
        </authorList>
    </citation>
    <scope>NUCLEOTIDE SEQUENCE [LARGE SCALE GENOMIC DNA]</scope>
    <source>
        <strain evidence="9 10">NBRC 107573</strain>
    </source>
</reference>
<dbReference type="AlphaFoldDB" id="A0A512H3N9"/>
<dbReference type="GO" id="GO:0005886">
    <property type="term" value="C:plasma membrane"/>
    <property type="evidence" value="ECO:0007669"/>
    <property type="project" value="UniProtKB-SubCell"/>
</dbReference>
<evidence type="ECO:0000256" key="5">
    <source>
        <dbReference type="ARBA" id="ARBA00022989"/>
    </source>
</evidence>
<evidence type="ECO:0000313" key="10">
    <source>
        <dbReference type="Proteomes" id="UP000321567"/>
    </source>
</evidence>
<evidence type="ECO:0000256" key="6">
    <source>
        <dbReference type="ARBA" id="ARBA00023136"/>
    </source>
</evidence>
<evidence type="ECO:0000256" key="3">
    <source>
        <dbReference type="ARBA" id="ARBA00022679"/>
    </source>
</evidence>
<feature type="transmembrane region" description="Helical" evidence="8">
    <location>
        <begin position="328"/>
        <end position="345"/>
    </location>
</feature>
<keyword evidence="2" id="KW-1003">Cell membrane</keyword>
<sequence>METLPFSLLAVPLLAALAVPLTARATGRLIRVLHARQVIDTPNARSSHDQPTPRGGGLALLAVALPLMAGLFALLGPFEAGAFEAGAFGAGPYGLLALAVGLMGVSFADDVRPLGAGPRLLVQAAAVGLGLLCLPAGVLTLGGLVPAVVGAPLAALGWVWFINLYNFMDGIDGLAGVETASLGVGVAFAGVLAGGAAVGWTAPGLILAGAAAGFLRWNWHPARVFLGDAGSVPLGFVLGGLLLVLVAQGHLLAALILPATHVADATWTLCRRLIQGHRPWQAHREHFYQRAVQGGWSHDRVARAFAGVNLALMGLAAGAVAWPGLAPGALVLAAGSVIALLIRLARVGRGDGGPRA</sequence>
<evidence type="ECO:0000313" key="9">
    <source>
        <dbReference type="EMBL" id="GEO80082.1"/>
    </source>
</evidence>
<dbReference type="Proteomes" id="UP000321567">
    <property type="component" value="Unassembled WGS sequence"/>
</dbReference>
<feature type="transmembrane region" description="Helical" evidence="8">
    <location>
        <begin position="120"/>
        <end position="141"/>
    </location>
</feature>
<dbReference type="CDD" id="cd06854">
    <property type="entry name" value="GT_WbpL_WbcO_like"/>
    <property type="match status" value="1"/>
</dbReference>
<keyword evidence="3 9" id="KW-0808">Transferase</keyword>
<keyword evidence="7" id="KW-0479">Metal-binding</keyword>
<name>A0A512H3N9_9PROT</name>